<proteinExistence type="predicted"/>
<name>A0A564Z8E6_HYMDI</name>
<keyword evidence="3" id="KW-1185">Reference proteome</keyword>
<reference evidence="2 3" key="1">
    <citation type="submission" date="2019-07" db="EMBL/GenBank/DDBJ databases">
        <authorList>
            <person name="Jastrzebski P J."/>
            <person name="Paukszto L."/>
            <person name="Jastrzebski P J."/>
        </authorList>
    </citation>
    <scope>NUCLEOTIDE SEQUENCE [LARGE SCALE GENOMIC DNA]</scope>
    <source>
        <strain evidence="2 3">WMS-il1</strain>
    </source>
</reference>
<dbReference type="AlphaFoldDB" id="A0A564Z8E6"/>
<feature type="region of interest" description="Disordered" evidence="1">
    <location>
        <begin position="1"/>
        <end position="24"/>
    </location>
</feature>
<accession>A0A564Z8E6</accession>
<feature type="non-terminal residue" evidence="2">
    <location>
        <position position="108"/>
    </location>
</feature>
<feature type="compositionally biased region" description="Basic and acidic residues" evidence="1">
    <location>
        <begin position="1"/>
        <end position="10"/>
    </location>
</feature>
<evidence type="ECO:0000256" key="1">
    <source>
        <dbReference type="SAM" id="MobiDB-lite"/>
    </source>
</evidence>
<evidence type="ECO:0000313" key="2">
    <source>
        <dbReference type="EMBL" id="VUZ55702.1"/>
    </source>
</evidence>
<feature type="non-terminal residue" evidence="2">
    <location>
        <position position="1"/>
    </location>
</feature>
<dbReference type="EMBL" id="CABIJS010000697">
    <property type="protein sequence ID" value="VUZ55702.1"/>
    <property type="molecule type" value="Genomic_DNA"/>
</dbReference>
<organism evidence="2 3">
    <name type="scientific">Hymenolepis diminuta</name>
    <name type="common">Rat tapeworm</name>
    <dbReference type="NCBI Taxonomy" id="6216"/>
    <lineage>
        <taxon>Eukaryota</taxon>
        <taxon>Metazoa</taxon>
        <taxon>Spiralia</taxon>
        <taxon>Lophotrochozoa</taxon>
        <taxon>Platyhelminthes</taxon>
        <taxon>Cestoda</taxon>
        <taxon>Eucestoda</taxon>
        <taxon>Cyclophyllidea</taxon>
        <taxon>Hymenolepididae</taxon>
        <taxon>Hymenolepis</taxon>
    </lineage>
</organism>
<protein>
    <submittedName>
        <fullName evidence="2">Uncharacterized protein</fullName>
    </submittedName>
</protein>
<gene>
    <name evidence="2" type="ORF">WMSIL1_LOCUS13509</name>
</gene>
<sequence length="108" mass="12680">SWSTTKRDFTKPNNNPGPADYPKDIISKETVKQNRYPFNQKCPRSFPENLRGKDSPGVGTYYSFQSNKKTYLKPANIPPLIFKRTVCSNNDKPLTFNEEKKFQRRLRY</sequence>
<dbReference type="Proteomes" id="UP000321570">
    <property type="component" value="Unassembled WGS sequence"/>
</dbReference>
<evidence type="ECO:0000313" key="3">
    <source>
        <dbReference type="Proteomes" id="UP000321570"/>
    </source>
</evidence>